<proteinExistence type="predicted"/>
<dbReference type="Pfam" id="PF13181">
    <property type="entry name" value="TPR_8"/>
    <property type="match status" value="1"/>
</dbReference>
<reference evidence="1" key="1">
    <citation type="journal article" date="2015" name="Nature">
        <title>Complex archaea that bridge the gap between prokaryotes and eukaryotes.</title>
        <authorList>
            <person name="Spang A."/>
            <person name="Saw J.H."/>
            <person name="Jorgensen S.L."/>
            <person name="Zaremba-Niedzwiedzka K."/>
            <person name="Martijn J."/>
            <person name="Lind A.E."/>
            <person name="van Eijk R."/>
            <person name="Schleper C."/>
            <person name="Guy L."/>
            <person name="Ettema T.J."/>
        </authorList>
    </citation>
    <scope>NUCLEOTIDE SEQUENCE</scope>
</reference>
<sequence length="809" mass="92247">MKFEDIIIKISEGVKAPNFKDLFSETRLYTFLVGAGISMDPPSCVPSARMFVQELFKYYAPEEEIETLSSFESLRYEFLVEKVQNLFDKELKFLDYLSRVKEPNIIHLFLANMIMRYYYVITTNFDYLIERALKKKLDVYPTFHDYHKKVMVIITKEDYQKKVSFQFPIIKIHGSKWDVIKGRLTKDSLVTTIRALGREREKGETFAIEPYKKPLINEVMNGRDLVIMGYSGSDDFDISPMLKELSNMKRIIWIEHDHSLTPGNEEIYKYKSVEDLSELRSSELPKLDKMLVELASKKSMEVYKIKAKTLEFVKEQLAPIFNESFELLKKDTPEISSFGDYMQETHFNASISSKYRLAHEIFYELGDIESAERTAKQGSISSEEEGDEINQNYFTNALGLVNLSKGDYDIALEHFEKSLKLTAKLNQIFEKIAVLLNIGELNRKKSDLKNAFKYSFEAAALLTETTPNVLKFSVLNNLGISYRDNGDIPNAVKNIESALEIAAKTGDLSRKSLCLSNLAGMKLSQGLLKPALDYASEALKIDELLGDLNSMCSTLNSIGNIFITAGNYTQALQYLERAYQTSIKIQNLDVKSLLANSIGVIYYNRGKLDLALEKYNEALNISKDIGDLSMQATGFNNIGMYYRKKRDFNKAFELFNQSIALTEKIGEKTNLGVRYGNRASIYEARREFEKALEDYKKALSIEQSLGNLGGVASQLTNIGGVSGDLGRYEETLKNYGQALNIMENLGNKPGIANALNNLAIIYFKYKKDHQKSIDLLQRAVEIYSELKMPQMEITTKKSLNFIKNQFKAK</sequence>
<accession>A0A0F9M893</accession>
<dbReference type="SMART" id="SM00028">
    <property type="entry name" value="TPR"/>
    <property type="match status" value="10"/>
</dbReference>
<evidence type="ECO:0000313" key="1">
    <source>
        <dbReference type="EMBL" id="KKN03660.1"/>
    </source>
</evidence>
<dbReference type="InterPro" id="IPR019734">
    <property type="entry name" value="TPR_rpt"/>
</dbReference>
<dbReference type="PANTHER" id="PTHR10098">
    <property type="entry name" value="RAPSYN-RELATED"/>
    <property type="match status" value="1"/>
</dbReference>
<comment type="caution">
    <text evidence="1">The sequence shown here is derived from an EMBL/GenBank/DDBJ whole genome shotgun (WGS) entry which is preliminary data.</text>
</comment>
<organism evidence="1">
    <name type="scientific">marine sediment metagenome</name>
    <dbReference type="NCBI Taxonomy" id="412755"/>
    <lineage>
        <taxon>unclassified sequences</taxon>
        <taxon>metagenomes</taxon>
        <taxon>ecological metagenomes</taxon>
    </lineage>
</organism>
<dbReference type="EMBL" id="LAZR01005012">
    <property type="protein sequence ID" value="KKN03660.1"/>
    <property type="molecule type" value="Genomic_DNA"/>
</dbReference>
<dbReference type="AlphaFoldDB" id="A0A0F9M893"/>
<dbReference type="Pfam" id="PF13289">
    <property type="entry name" value="SIR2_2"/>
    <property type="match status" value="1"/>
</dbReference>
<dbReference type="PROSITE" id="PS50005">
    <property type="entry name" value="TPR"/>
    <property type="match status" value="6"/>
</dbReference>
<dbReference type="SUPFAM" id="SSF52467">
    <property type="entry name" value="DHS-like NAD/FAD-binding domain"/>
    <property type="match status" value="1"/>
</dbReference>
<gene>
    <name evidence="1" type="ORF">LCGC14_1105480</name>
</gene>
<protein>
    <submittedName>
        <fullName evidence="1">Uncharacterized protein</fullName>
    </submittedName>
</protein>
<name>A0A0F9M893_9ZZZZ</name>
<dbReference type="CDD" id="cd00296">
    <property type="entry name" value="SIR2"/>
    <property type="match status" value="1"/>
</dbReference>
<dbReference type="SUPFAM" id="SSF48452">
    <property type="entry name" value="TPR-like"/>
    <property type="match status" value="3"/>
</dbReference>
<dbReference type="InterPro" id="IPR029035">
    <property type="entry name" value="DHS-like_NAD/FAD-binding_dom"/>
</dbReference>
<dbReference type="Gene3D" id="3.40.50.1220">
    <property type="entry name" value="TPP-binding domain"/>
    <property type="match status" value="1"/>
</dbReference>
<dbReference type="Pfam" id="PF13424">
    <property type="entry name" value="TPR_12"/>
    <property type="match status" value="4"/>
</dbReference>
<dbReference type="InterPro" id="IPR011990">
    <property type="entry name" value="TPR-like_helical_dom_sf"/>
</dbReference>
<dbReference type="Gene3D" id="1.25.40.10">
    <property type="entry name" value="Tetratricopeptide repeat domain"/>
    <property type="match status" value="2"/>
</dbReference>